<evidence type="ECO:0000313" key="10">
    <source>
        <dbReference type="Proteomes" id="UP000311382"/>
    </source>
</evidence>
<feature type="domain" description="Ribosomal RNA methyltransferase FtsJ" evidence="8">
    <location>
        <begin position="82"/>
        <end position="291"/>
    </location>
</feature>
<dbReference type="CDD" id="cd02440">
    <property type="entry name" value="AdoMet_MTases"/>
    <property type="match status" value="1"/>
</dbReference>
<keyword evidence="4 9" id="KW-0808">Transferase</keyword>
<evidence type="ECO:0000256" key="6">
    <source>
        <dbReference type="ARBA" id="ARBA00041184"/>
    </source>
</evidence>
<dbReference type="InterPro" id="IPR029063">
    <property type="entry name" value="SAM-dependent_MTases_sf"/>
</dbReference>
<feature type="compositionally biased region" description="Low complexity" evidence="7">
    <location>
        <begin position="304"/>
        <end position="314"/>
    </location>
</feature>
<keyword evidence="3 9" id="KW-0489">Methyltransferase</keyword>
<comment type="similarity">
    <text evidence="1">Belongs to the class I-like SAM-binding methyltransferase superfamily. RNA methyltransferase RlmE family.</text>
</comment>
<evidence type="ECO:0000256" key="4">
    <source>
        <dbReference type="ARBA" id="ARBA00022679"/>
    </source>
</evidence>
<name>A0A5C5FK47_9BASI</name>
<dbReference type="InterPro" id="IPR002877">
    <property type="entry name" value="RNA_MeTrfase_FtsJ_dom"/>
</dbReference>
<dbReference type="Gene3D" id="3.40.50.150">
    <property type="entry name" value="Vaccinia Virus protein VP39"/>
    <property type="match status" value="1"/>
</dbReference>
<evidence type="ECO:0000256" key="7">
    <source>
        <dbReference type="SAM" id="MobiDB-lite"/>
    </source>
</evidence>
<reference evidence="9 10" key="1">
    <citation type="submission" date="2019-03" db="EMBL/GenBank/DDBJ databases">
        <title>Rhodosporidium diobovatum UCD-FST 08-225 genome sequencing, assembly, and annotation.</title>
        <authorList>
            <person name="Fakankun I.U."/>
            <person name="Fristensky B."/>
            <person name="Levin D.B."/>
        </authorList>
    </citation>
    <scope>NUCLEOTIDE SEQUENCE [LARGE SCALE GENOMIC DNA]</scope>
    <source>
        <strain evidence="9 10">UCD-FST 08-225</strain>
    </source>
</reference>
<keyword evidence="10" id="KW-1185">Reference proteome</keyword>
<evidence type="ECO:0000256" key="3">
    <source>
        <dbReference type="ARBA" id="ARBA00022603"/>
    </source>
</evidence>
<dbReference type="Proteomes" id="UP000311382">
    <property type="component" value="Unassembled WGS sequence"/>
</dbReference>
<dbReference type="PANTHER" id="PTHR10920">
    <property type="entry name" value="RIBOSOMAL RNA METHYLTRANSFERASE"/>
    <property type="match status" value="1"/>
</dbReference>
<dbReference type="OrthoDB" id="20105at2759"/>
<dbReference type="EMBL" id="SOZI01000226">
    <property type="protein sequence ID" value="TNY17233.1"/>
    <property type="molecule type" value="Genomic_DNA"/>
</dbReference>
<proteinExistence type="inferred from homology"/>
<dbReference type="Pfam" id="PF01728">
    <property type="entry name" value="FtsJ"/>
    <property type="match status" value="1"/>
</dbReference>
<evidence type="ECO:0000256" key="1">
    <source>
        <dbReference type="ARBA" id="ARBA00009258"/>
    </source>
</evidence>
<evidence type="ECO:0000256" key="5">
    <source>
        <dbReference type="ARBA" id="ARBA00022691"/>
    </source>
</evidence>
<dbReference type="PANTHER" id="PTHR10920:SF18">
    <property type="entry name" value="RRNA METHYLTRANSFERASE 2, MITOCHONDRIAL"/>
    <property type="match status" value="1"/>
</dbReference>
<evidence type="ECO:0000313" key="9">
    <source>
        <dbReference type="EMBL" id="TNY17233.1"/>
    </source>
</evidence>
<keyword evidence="5" id="KW-0949">S-adenosyl-L-methionine</keyword>
<gene>
    <name evidence="9" type="ORF">DMC30DRAFT_406402</name>
</gene>
<organism evidence="9 10">
    <name type="scientific">Rhodotorula diobovata</name>
    <dbReference type="NCBI Taxonomy" id="5288"/>
    <lineage>
        <taxon>Eukaryota</taxon>
        <taxon>Fungi</taxon>
        <taxon>Dikarya</taxon>
        <taxon>Basidiomycota</taxon>
        <taxon>Pucciniomycotina</taxon>
        <taxon>Microbotryomycetes</taxon>
        <taxon>Sporidiobolales</taxon>
        <taxon>Sporidiobolaceae</taxon>
        <taxon>Rhodotorula</taxon>
    </lineage>
</organism>
<dbReference type="InterPro" id="IPR015507">
    <property type="entry name" value="rRNA-MeTfrase_E"/>
</dbReference>
<dbReference type="InterPro" id="IPR050082">
    <property type="entry name" value="RNA_methyltr_RlmE"/>
</dbReference>
<dbReference type="GO" id="GO:0008650">
    <property type="term" value="F:rRNA (uridine-2'-O-)-methyltransferase activity"/>
    <property type="evidence" value="ECO:0007669"/>
    <property type="project" value="TreeGrafter"/>
</dbReference>
<accession>A0A5C5FK47</accession>
<dbReference type="GO" id="GO:0005739">
    <property type="term" value="C:mitochondrion"/>
    <property type="evidence" value="ECO:0007669"/>
    <property type="project" value="TreeGrafter"/>
</dbReference>
<dbReference type="HAMAP" id="MF_01547">
    <property type="entry name" value="RNA_methyltr_E"/>
    <property type="match status" value="1"/>
</dbReference>
<evidence type="ECO:0000256" key="2">
    <source>
        <dbReference type="ARBA" id="ARBA00022552"/>
    </source>
</evidence>
<dbReference type="STRING" id="5288.A0A5C5FK47"/>
<dbReference type="SUPFAM" id="SSF53335">
    <property type="entry name" value="S-adenosyl-L-methionine-dependent methyltransferases"/>
    <property type="match status" value="1"/>
</dbReference>
<evidence type="ECO:0000259" key="8">
    <source>
        <dbReference type="Pfam" id="PF01728"/>
    </source>
</evidence>
<dbReference type="AlphaFoldDB" id="A0A5C5FK47"/>
<feature type="region of interest" description="Disordered" evidence="7">
    <location>
        <begin position="296"/>
        <end position="323"/>
    </location>
</feature>
<comment type="caution">
    <text evidence="9">The sequence shown here is derived from an EMBL/GenBank/DDBJ whole genome shotgun (WGS) entry which is preliminary data.</text>
</comment>
<protein>
    <recommendedName>
        <fullName evidence="6">rRNA methyltransferase 2, mitochondrial</fullName>
    </recommendedName>
</protein>
<sequence>MRLRTLATPSPAAWLLRSPSPRTLAQTFSAPVTRSFASCAPLQTGKKGAASQVWIQRQRNDPYVRARAASGTNPSTETNAAFVSRAAFKLLELHAGWKGDVKLLRPGMAIVDLGAAPGGWIQAALEVLQGRGTVVGVDLLPLQRAIGERDGVRFVQGDFLDPVVQAHVKAAVRDNNVKGARVDLVLSDMMAAMSGNALRDASLSLALCEAALAFAVATLSPVQPRSAASGDSSSPPSNRSLPVQLVIKHFTSEFTEQFRKDLGRHFHLVRWVKPPSSRKDSKEGFFVCAGFRGREAVDEPPAGPSANAGGANSGVKKRSSLYF</sequence>
<keyword evidence="2" id="KW-0698">rRNA processing</keyword>